<dbReference type="OrthoDB" id="3162439at2759"/>
<evidence type="ECO:0000313" key="4">
    <source>
        <dbReference type="Proteomes" id="UP000248349"/>
    </source>
</evidence>
<dbReference type="Proteomes" id="UP000248349">
    <property type="component" value="Unassembled WGS sequence"/>
</dbReference>
<organism evidence="3 4">
    <name type="scientific">Aspergillus saccharolyticus JOP 1030-1</name>
    <dbReference type="NCBI Taxonomy" id="1450539"/>
    <lineage>
        <taxon>Eukaryota</taxon>
        <taxon>Fungi</taxon>
        <taxon>Dikarya</taxon>
        <taxon>Ascomycota</taxon>
        <taxon>Pezizomycotina</taxon>
        <taxon>Eurotiomycetes</taxon>
        <taxon>Eurotiomycetidae</taxon>
        <taxon>Eurotiales</taxon>
        <taxon>Aspergillaceae</taxon>
        <taxon>Aspergillus</taxon>
        <taxon>Aspergillus subgen. Circumdati</taxon>
    </lineage>
</organism>
<dbReference type="PANTHER" id="PTHR33840">
    <property type="match status" value="1"/>
</dbReference>
<evidence type="ECO:0000256" key="1">
    <source>
        <dbReference type="SAM" id="MobiDB-lite"/>
    </source>
</evidence>
<protein>
    <recommendedName>
        <fullName evidence="2">T6SS Phospholipase effector Tle1-like catalytic domain-containing protein</fullName>
    </recommendedName>
</protein>
<proteinExistence type="predicted"/>
<dbReference type="Pfam" id="PF09994">
    <property type="entry name" value="T6SS_Tle1-like_cat"/>
    <property type="match status" value="1"/>
</dbReference>
<dbReference type="GeneID" id="37079667"/>
<dbReference type="STRING" id="1450539.A0A318ZJ96"/>
<sequence>MTYDPCGCDRPAVPNKPTQELVLCFDGTGNTFRVDGGESNILKIFRMLDRSKDNRYCYYQPGIGTDITPGTFANAAIRPFSNLPASKVIDQALATSFDQHVIGGYRFLARRWRPGSHIYLFGFSRGAYTARFLNEMLDFVGLISADNEELIPFVWQAFLSWKYAHGDREAQQADNFLRLCRDTMCRSVGLVHFLGLFDTVNSVAEFNKDVLKDMETMPRPRYMRHAVSIDEKRIKFQPVLFERLRGAHAKKGRVSTWAERAEQQFWGVPLSPVLETDFEEVYFAGDHSDVGGGHESLVEPGVPGAKVWPVSQIPLMWMVQEATHVGLTFDPVQLQELGCHLVPVVGGLATASEGEGVDGSEGGDGGRASAPPDQGKLIEVEEAAGPEPKLMQFDPAIVRMAERAPLHDSLEYESGHGVETLFWRLLECLPIKRPKVNRDGSVKQTRWHVGGLRRPLPDGARIHASVIHRLQQDPEYRPYNLGLGQKRVPTTTSLDHVERRDIGQWRRVQHGGLCDYYVRVPGTGIL</sequence>
<dbReference type="InterPro" id="IPR018712">
    <property type="entry name" value="Tle1-like_cat"/>
</dbReference>
<feature type="domain" description="T6SS Phospholipase effector Tle1-like catalytic" evidence="2">
    <location>
        <begin position="20"/>
        <end position="321"/>
    </location>
</feature>
<feature type="compositionally biased region" description="Gly residues" evidence="1">
    <location>
        <begin position="357"/>
        <end position="366"/>
    </location>
</feature>
<feature type="region of interest" description="Disordered" evidence="1">
    <location>
        <begin position="352"/>
        <end position="373"/>
    </location>
</feature>
<evidence type="ECO:0000313" key="3">
    <source>
        <dbReference type="EMBL" id="PYH40338.1"/>
    </source>
</evidence>
<reference evidence="3 4" key="1">
    <citation type="submission" date="2016-12" db="EMBL/GenBank/DDBJ databases">
        <title>The genomes of Aspergillus section Nigri reveals drivers in fungal speciation.</title>
        <authorList>
            <consortium name="DOE Joint Genome Institute"/>
            <person name="Vesth T.C."/>
            <person name="Nybo J."/>
            <person name="Theobald S."/>
            <person name="Brandl J."/>
            <person name="Frisvad J.C."/>
            <person name="Nielsen K.F."/>
            <person name="Lyhne E.K."/>
            <person name="Kogle M.E."/>
            <person name="Kuo A."/>
            <person name="Riley R."/>
            <person name="Clum A."/>
            <person name="Nolan M."/>
            <person name="Lipzen A."/>
            <person name="Salamov A."/>
            <person name="Henrissat B."/>
            <person name="Wiebenga A."/>
            <person name="De Vries R.P."/>
            <person name="Grigoriev I.V."/>
            <person name="Mortensen U.H."/>
            <person name="Andersen M.R."/>
            <person name="Baker S.E."/>
        </authorList>
    </citation>
    <scope>NUCLEOTIDE SEQUENCE [LARGE SCALE GENOMIC DNA]</scope>
    <source>
        <strain evidence="3 4">JOP 1030-1</strain>
    </source>
</reference>
<dbReference type="EMBL" id="KZ821289">
    <property type="protein sequence ID" value="PYH40338.1"/>
    <property type="molecule type" value="Genomic_DNA"/>
</dbReference>
<dbReference type="RefSeq" id="XP_025426320.1">
    <property type="nucleotide sequence ID" value="XM_025578438.1"/>
</dbReference>
<evidence type="ECO:0000259" key="2">
    <source>
        <dbReference type="Pfam" id="PF09994"/>
    </source>
</evidence>
<accession>A0A318ZJ96</accession>
<dbReference type="PANTHER" id="PTHR33840:SF2">
    <property type="entry name" value="TLE1 PHOSPHOLIPASE DOMAIN-CONTAINING PROTEIN"/>
    <property type="match status" value="1"/>
</dbReference>
<gene>
    <name evidence="3" type="ORF">BP01DRAFT_395956</name>
</gene>
<name>A0A318ZJ96_9EURO</name>
<dbReference type="AlphaFoldDB" id="A0A318ZJ96"/>
<keyword evidence="4" id="KW-1185">Reference proteome</keyword>